<dbReference type="AlphaFoldDB" id="A0A838CUH6"/>
<protein>
    <submittedName>
        <fullName evidence="2">NERD domain-containing protein</fullName>
    </submittedName>
</protein>
<dbReference type="Pfam" id="PF08378">
    <property type="entry name" value="NERD"/>
    <property type="match status" value="1"/>
</dbReference>
<dbReference type="EMBL" id="JACEFG010000002">
    <property type="protein sequence ID" value="MBA2175469.1"/>
    <property type="molecule type" value="Genomic_DNA"/>
</dbReference>
<dbReference type="RefSeq" id="WP_181472476.1">
    <property type="nucleotide sequence ID" value="NZ_JACEFG010000002.1"/>
</dbReference>
<proteinExistence type="predicted"/>
<gene>
    <name evidence="2" type="ORF">H0266_11245</name>
</gene>
<evidence type="ECO:0000259" key="1">
    <source>
        <dbReference type="PROSITE" id="PS50965"/>
    </source>
</evidence>
<evidence type="ECO:0000313" key="2">
    <source>
        <dbReference type="EMBL" id="MBA2175469.1"/>
    </source>
</evidence>
<accession>A0A838CUH6</accession>
<dbReference type="Proteomes" id="UP000571017">
    <property type="component" value="Unassembled WGS sequence"/>
</dbReference>
<evidence type="ECO:0000313" key="3">
    <source>
        <dbReference type="Proteomes" id="UP000571017"/>
    </source>
</evidence>
<organism evidence="2 3">
    <name type="scientific">Halobacillus locisalis</name>
    <dbReference type="NCBI Taxonomy" id="220753"/>
    <lineage>
        <taxon>Bacteria</taxon>
        <taxon>Bacillati</taxon>
        <taxon>Bacillota</taxon>
        <taxon>Bacilli</taxon>
        <taxon>Bacillales</taxon>
        <taxon>Bacillaceae</taxon>
        <taxon>Halobacillus</taxon>
    </lineage>
</organism>
<dbReference type="InterPro" id="IPR011528">
    <property type="entry name" value="NERD"/>
</dbReference>
<reference evidence="2 3" key="1">
    <citation type="journal article" date="2004" name="Extremophiles">
        <title>Halobacillus locisalis sp. nov., a halophilic bacterium isolated from a marine solar saltern of the Yellow Sea in Korea.</title>
        <authorList>
            <person name="Yoon J.H."/>
            <person name="Kang K.H."/>
            <person name="Oh T.K."/>
            <person name="Park Y.H."/>
        </authorList>
    </citation>
    <scope>NUCLEOTIDE SEQUENCE [LARGE SCALE GENOMIC DNA]</scope>
    <source>
        <strain evidence="2 3">KCTC 3788</strain>
    </source>
</reference>
<feature type="domain" description="NERD" evidence="1">
    <location>
        <begin position="41"/>
        <end position="157"/>
    </location>
</feature>
<sequence length="320" mass="37184">MIIKPRTLHYKLEFLLMLSRRLKPSHPSYSLLQEALTIELAGWKGEKELDYPLSHLPNDHLILHNVRLHDGTHYFQNDCIILTRKWILLIEAKNIAGHLFYDQTKDQLIRTTETGMKEGFNNPVTQVLRHKRQLQKWLSNNQLPDTLPIHCLVSNSHPRCVSSFDDPTLNIVTRTYSLPEKIKTLPHNPNSMSSKDLKKLSSSLVKLDTPLKPDFFEQYNIRESDILPGAYCDHCHSLSIHKKYNRWECATCKKVDKEAHVQALKDYVLIHGSLISNAKLRRFLRMSCPKAAHRLMVSLQLKTSGETKGRVYHLPFHQKF</sequence>
<keyword evidence="3" id="KW-1185">Reference proteome</keyword>
<comment type="caution">
    <text evidence="2">The sequence shown here is derived from an EMBL/GenBank/DDBJ whole genome shotgun (WGS) entry which is preliminary data.</text>
</comment>
<dbReference type="PROSITE" id="PS50965">
    <property type="entry name" value="NERD"/>
    <property type="match status" value="1"/>
</dbReference>
<name>A0A838CUH6_9BACI</name>